<evidence type="ECO:0000313" key="8">
    <source>
        <dbReference type="Proteomes" id="UP000002274"/>
    </source>
</evidence>
<name>A2CDF0_PROM3</name>
<feature type="domain" description="Large ribosomal subunit protein bL12 C-terminal" evidence="5">
    <location>
        <begin position="112"/>
        <end position="179"/>
    </location>
</feature>
<dbReference type="KEGG" id="pmf:P9303_27801"/>
<dbReference type="InterPro" id="IPR008932">
    <property type="entry name" value="Ribosomal_bL12_oligo"/>
</dbReference>
<dbReference type="InterPro" id="IPR000206">
    <property type="entry name" value="Ribosomal_bL12"/>
</dbReference>
<dbReference type="GO" id="GO:0003729">
    <property type="term" value="F:mRNA binding"/>
    <property type="evidence" value="ECO:0007669"/>
    <property type="project" value="TreeGrafter"/>
</dbReference>
<dbReference type="NCBIfam" id="TIGR00855">
    <property type="entry name" value="L12"/>
    <property type="match status" value="1"/>
</dbReference>
<evidence type="ECO:0000256" key="4">
    <source>
        <dbReference type="HAMAP-Rule" id="MF_00368"/>
    </source>
</evidence>
<comment type="function">
    <text evidence="4">Forms part of the ribosomal stalk which helps the ribosome interact with GTP-bound translation factors. Is thus essential for accurate translation.</text>
</comment>
<dbReference type="Gene3D" id="3.30.1390.10">
    <property type="match status" value="1"/>
</dbReference>
<reference evidence="7 8" key="1">
    <citation type="journal article" date="2007" name="PLoS Genet.">
        <title>Patterns and implications of gene gain and loss in the evolution of Prochlorococcus.</title>
        <authorList>
            <person name="Kettler G.C."/>
            <person name="Martiny A.C."/>
            <person name="Huang K."/>
            <person name="Zucker J."/>
            <person name="Coleman M.L."/>
            <person name="Rodrigue S."/>
            <person name="Chen F."/>
            <person name="Lapidus A."/>
            <person name="Ferriera S."/>
            <person name="Johnson J."/>
            <person name="Steglich C."/>
            <person name="Church G.M."/>
            <person name="Richardson P."/>
            <person name="Chisholm S.W."/>
        </authorList>
    </citation>
    <scope>NUCLEOTIDE SEQUENCE [LARGE SCALE GENOMIC DNA]</scope>
    <source>
        <strain evidence="7 8">MIT 9303</strain>
    </source>
</reference>
<evidence type="ECO:0000259" key="5">
    <source>
        <dbReference type="Pfam" id="PF00542"/>
    </source>
</evidence>
<dbReference type="InterPro" id="IPR014719">
    <property type="entry name" value="Ribosomal_bL12_C/ClpS-like"/>
</dbReference>
<keyword evidence="3 4" id="KW-0687">Ribonucleoprotein</keyword>
<keyword evidence="2 4" id="KW-0689">Ribosomal protein</keyword>
<dbReference type="Gene3D" id="1.20.5.710">
    <property type="entry name" value="Single helix bin"/>
    <property type="match status" value="1"/>
</dbReference>
<dbReference type="InterPro" id="IPR036235">
    <property type="entry name" value="Ribosomal_bL12_oligo_N_sf"/>
</dbReference>
<dbReference type="AlphaFoldDB" id="A2CDF0"/>
<dbReference type="PANTHER" id="PTHR45987">
    <property type="entry name" value="39S RIBOSOMAL PROTEIN L12"/>
    <property type="match status" value="1"/>
</dbReference>
<dbReference type="SUPFAM" id="SSF54736">
    <property type="entry name" value="ClpS-like"/>
    <property type="match status" value="1"/>
</dbReference>
<dbReference type="Proteomes" id="UP000002274">
    <property type="component" value="Chromosome"/>
</dbReference>
<evidence type="ECO:0000256" key="1">
    <source>
        <dbReference type="ARBA" id="ARBA00007197"/>
    </source>
</evidence>
<dbReference type="GO" id="GO:0022625">
    <property type="term" value="C:cytosolic large ribosomal subunit"/>
    <property type="evidence" value="ECO:0007669"/>
    <property type="project" value="TreeGrafter"/>
</dbReference>
<dbReference type="Pfam" id="PF00542">
    <property type="entry name" value="Ribosomal_L12"/>
    <property type="match status" value="1"/>
</dbReference>
<dbReference type="PANTHER" id="PTHR45987:SF4">
    <property type="entry name" value="LARGE RIBOSOMAL SUBUNIT PROTEIN BL12M"/>
    <property type="match status" value="1"/>
</dbReference>
<dbReference type="HOGENOM" id="CLU_086499_3_2_3"/>
<evidence type="ECO:0000256" key="2">
    <source>
        <dbReference type="ARBA" id="ARBA00022980"/>
    </source>
</evidence>
<feature type="domain" description="Large ribosomal subunit protein bL12 oligomerization" evidence="6">
    <location>
        <begin position="52"/>
        <end position="101"/>
    </location>
</feature>
<dbReference type="EMBL" id="CP000554">
    <property type="protein sequence ID" value="ABM79510.1"/>
    <property type="molecule type" value="Genomic_DNA"/>
</dbReference>
<evidence type="ECO:0000256" key="3">
    <source>
        <dbReference type="ARBA" id="ARBA00023274"/>
    </source>
</evidence>
<dbReference type="InterPro" id="IPR013823">
    <property type="entry name" value="Ribosomal_bL12_C"/>
</dbReference>
<comment type="similarity">
    <text evidence="1 4">Belongs to the bacterial ribosomal protein bL12 family.</text>
</comment>
<gene>
    <name evidence="4 7" type="primary">rplL</name>
    <name evidence="4" type="synonym">rpl12</name>
    <name evidence="7" type="ordered locus">P9303_27801</name>
</gene>
<accession>A2CDF0</accession>
<dbReference type="SUPFAM" id="SSF48300">
    <property type="entry name" value="Ribosomal protein L7/12, oligomerisation (N-terminal) domain"/>
    <property type="match status" value="1"/>
</dbReference>
<dbReference type="GO" id="GO:0006412">
    <property type="term" value="P:translation"/>
    <property type="evidence" value="ECO:0007669"/>
    <property type="project" value="UniProtKB-UniRule"/>
</dbReference>
<proteinExistence type="inferred from homology"/>
<dbReference type="Pfam" id="PF16320">
    <property type="entry name" value="Ribosomal_L12_N"/>
    <property type="match status" value="1"/>
</dbReference>
<organism evidence="7 8">
    <name type="scientific">Prochlorococcus marinus (strain MIT 9303)</name>
    <dbReference type="NCBI Taxonomy" id="59922"/>
    <lineage>
        <taxon>Bacteria</taxon>
        <taxon>Bacillati</taxon>
        <taxon>Cyanobacteriota</taxon>
        <taxon>Cyanophyceae</taxon>
        <taxon>Synechococcales</taxon>
        <taxon>Prochlorococcaceae</taxon>
        <taxon>Prochlorococcus</taxon>
    </lineage>
</organism>
<protein>
    <recommendedName>
        <fullName evidence="4">Large ribosomal subunit protein bL12</fullName>
    </recommendedName>
</protein>
<dbReference type="FunFam" id="3.30.1390.10:FF:000001">
    <property type="entry name" value="50S ribosomal protein L7/L12"/>
    <property type="match status" value="1"/>
</dbReference>
<dbReference type="GO" id="GO:0003735">
    <property type="term" value="F:structural constituent of ribosome"/>
    <property type="evidence" value="ECO:0007669"/>
    <property type="project" value="InterPro"/>
</dbReference>
<evidence type="ECO:0000259" key="6">
    <source>
        <dbReference type="Pfam" id="PF16320"/>
    </source>
</evidence>
<sequence>MPWLPRLLWVSTRFLPALPGRFINTPRVARAERLRFDCFSLICCLIQTMSKKTDDILDSLKTLSLLEASELVKQIEDAFGVSAAPSAGVVMAAGGGAAGGAAAEAAEEQTEFDVVLESFDASAKIKVLKAVREATGLGLGDAKAMVEAAPKTIKEGIAKNDAEALKKAIEEVGGKVSLK</sequence>
<dbReference type="STRING" id="59922.P9303_27801"/>
<evidence type="ECO:0000313" key="7">
    <source>
        <dbReference type="EMBL" id="ABM79510.1"/>
    </source>
</evidence>
<dbReference type="HAMAP" id="MF_00368">
    <property type="entry name" value="Ribosomal_bL12"/>
    <property type="match status" value="1"/>
</dbReference>
<comment type="subunit">
    <text evidence="4">Homodimer. Part of the ribosomal stalk of the 50S ribosomal subunit. Forms a multimeric L10(L12)X complex, where L10 forms an elongated spine to which 2 to 4 L12 dimers bind in a sequential fashion. Binds GTP-bound translation factors.</text>
</comment>